<dbReference type="InterPro" id="IPR027417">
    <property type="entry name" value="P-loop_NTPase"/>
</dbReference>
<dbReference type="Pfam" id="PF07724">
    <property type="entry name" value="AAA_2"/>
    <property type="match status" value="1"/>
</dbReference>
<dbReference type="Pfam" id="PF00004">
    <property type="entry name" value="AAA"/>
    <property type="match status" value="1"/>
</dbReference>
<dbReference type="InterPro" id="IPR050130">
    <property type="entry name" value="ClpA_ClpB"/>
</dbReference>
<comment type="caution">
    <text evidence="7">The sequence shown here is derived from an EMBL/GenBank/DDBJ whole genome shotgun (WGS) entry which is preliminary data.</text>
</comment>
<dbReference type="Gene3D" id="1.10.8.60">
    <property type="match status" value="2"/>
</dbReference>
<sequence>MAKNAFAYLTQWYVFLAPREILKGWANILWFNLEYFSIFPLLKTLFSPWRRNMWSYGKGFNIGRYMEVLLGNLISRILGALMRVTIIAAGLFSQVLLFALGPFVLALWFSFPAIVFLSFLQGFRTLPALQGYLLLVASFFLLLWLVRLFLRNYAATQPTPKAKNLAEFIRKTQKDLQFVWARLLLDPKEIALRFEQGEILGPAKEILGRAKDAEDVLVLAAKEDITFQKVLIDLGTSSKDLEQVISWFQFLKRQIKNQAQWWTKRNLRRQGTLGRQWTSGFSPLLDEFSSDVTQQVRRQGFFQLVGHQQEIRALERILAKDQNNNALVIGEPGIGRWAVVSELARRSLLGETLPELNYKRVVELDIPVLLSRVSSSGQREAVLSQIFQEVMNAGNIILVIDEFHNFVDSTRQSPGKIDISGILTKYLASPNFPIVALTTFAGLHQDIEKNPSLLSLMDKVEMVELSEDEALEVLEHAALVFEQKYKKFISFQALQSIVAMSQKYIQAVPLPKKALDLLDEAMVYISQSKERILLPSHVAKILEEKTQIPIGEIETDEKEILLNLEDYIHKKIINQEEAVKEVSSALRRARSEISSRKGPIGGFLFLGPTGVGKTETAKALASIYFGKEERMIRLDMSEFQNMEDIERLLGTPTQEGLLTTPIRENPFSLLLLDEVEKAHSNILNLFLQVLDEGHITDGIGRKISFQHTIIIATSNAGSQLILQAIKNQEDFGTLKNTIRDHLFEQGNFRPEFLNRFDAMVLFKPLTQEHLLAISHLMLKKLQKNLKEKGIDFVITEPLKAKLVELGYDPVFGARPMRRAIQDNVENALAVGLLNGKLKRGDRVEINPEGFIIQHI</sequence>
<dbReference type="Proteomes" id="UP000176917">
    <property type="component" value="Unassembled WGS sequence"/>
</dbReference>
<keyword evidence="4" id="KW-0812">Transmembrane</keyword>
<dbReference type="AlphaFoldDB" id="A0A1G2RNE4"/>
<dbReference type="Pfam" id="PF10431">
    <property type="entry name" value="ClpB_D2-small"/>
    <property type="match status" value="1"/>
</dbReference>
<feature type="transmembrane region" description="Helical" evidence="4">
    <location>
        <begin position="95"/>
        <end position="120"/>
    </location>
</feature>
<dbReference type="GO" id="GO:0005524">
    <property type="term" value="F:ATP binding"/>
    <property type="evidence" value="ECO:0007669"/>
    <property type="project" value="UniProtKB-KW"/>
</dbReference>
<dbReference type="Gene3D" id="3.40.50.300">
    <property type="entry name" value="P-loop containing nucleotide triphosphate hydrolases"/>
    <property type="match status" value="2"/>
</dbReference>
<gene>
    <name evidence="7" type="ORF">A3B24_01820</name>
</gene>
<proteinExistence type="predicted"/>
<dbReference type="PANTHER" id="PTHR11638">
    <property type="entry name" value="ATP-DEPENDENT CLP PROTEASE"/>
    <property type="match status" value="1"/>
</dbReference>
<accession>A0A1G2RNE4</accession>
<dbReference type="InterPro" id="IPR003959">
    <property type="entry name" value="ATPase_AAA_core"/>
</dbReference>
<dbReference type="CDD" id="cd19499">
    <property type="entry name" value="RecA-like_ClpB_Hsp104-like"/>
    <property type="match status" value="1"/>
</dbReference>
<name>A0A1G2RNE4_9BACT</name>
<feature type="domain" description="AAA+ ATPase" evidence="5">
    <location>
        <begin position="322"/>
        <end position="536"/>
    </location>
</feature>
<keyword evidence="2" id="KW-0067">ATP-binding</keyword>
<dbReference type="GO" id="GO:0005737">
    <property type="term" value="C:cytoplasm"/>
    <property type="evidence" value="ECO:0007669"/>
    <property type="project" value="TreeGrafter"/>
</dbReference>
<dbReference type="GO" id="GO:0016887">
    <property type="term" value="F:ATP hydrolysis activity"/>
    <property type="evidence" value="ECO:0007669"/>
    <property type="project" value="InterPro"/>
</dbReference>
<dbReference type="InterPro" id="IPR019489">
    <property type="entry name" value="Clp_ATPase_C"/>
</dbReference>
<dbReference type="InterPro" id="IPR041546">
    <property type="entry name" value="ClpA/ClpB_AAA_lid"/>
</dbReference>
<feature type="domain" description="AAA+ ATPase" evidence="5">
    <location>
        <begin position="599"/>
        <end position="749"/>
    </location>
</feature>
<keyword evidence="4" id="KW-0472">Membrane</keyword>
<evidence type="ECO:0000259" key="6">
    <source>
        <dbReference type="SMART" id="SM01086"/>
    </source>
</evidence>
<dbReference type="InterPro" id="IPR001270">
    <property type="entry name" value="ClpA/B"/>
</dbReference>
<evidence type="ECO:0008006" key="9">
    <source>
        <dbReference type="Google" id="ProtNLM"/>
    </source>
</evidence>
<dbReference type="Pfam" id="PF17871">
    <property type="entry name" value="AAA_lid_9"/>
    <property type="match status" value="1"/>
</dbReference>
<dbReference type="GO" id="GO:0034605">
    <property type="term" value="P:cellular response to heat"/>
    <property type="evidence" value="ECO:0007669"/>
    <property type="project" value="TreeGrafter"/>
</dbReference>
<keyword evidence="4" id="KW-1133">Transmembrane helix</keyword>
<organism evidence="7 8">
    <name type="scientific">Candidatus Wildermuthbacteria bacterium RIFCSPLOWO2_01_FULL_48_16</name>
    <dbReference type="NCBI Taxonomy" id="1802461"/>
    <lineage>
        <taxon>Bacteria</taxon>
        <taxon>Candidatus Wildermuthiibacteriota</taxon>
    </lineage>
</organism>
<feature type="domain" description="Clp ATPase C-terminal" evidence="6">
    <location>
        <begin position="765"/>
        <end position="852"/>
    </location>
</feature>
<evidence type="ECO:0000259" key="5">
    <source>
        <dbReference type="SMART" id="SM00382"/>
    </source>
</evidence>
<dbReference type="InterPro" id="IPR003593">
    <property type="entry name" value="AAA+_ATPase"/>
</dbReference>
<dbReference type="EMBL" id="MHUG01000007">
    <property type="protein sequence ID" value="OHA73802.1"/>
    <property type="molecule type" value="Genomic_DNA"/>
</dbReference>
<evidence type="ECO:0000256" key="3">
    <source>
        <dbReference type="ARBA" id="ARBA00023186"/>
    </source>
</evidence>
<dbReference type="SUPFAM" id="SSF52540">
    <property type="entry name" value="P-loop containing nucleoside triphosphate hydrolases"/>
    <property type="match status" value="2"/>
</dbReference>
<reference evidence="7 8" key="1">
    <citation type="journal article" date="2016" name="Nat. Commun.">
        <title>Thousands of microbial genomes shed light on interconnected biogeochemical processes in an aquifer system.</title>
        <authorList>
            <person name="Anantharaman K."/>
            <person name="Brown C.T."/>
            <person name="Hug L.A."/>
            <person name="Sharon I."/>
            <person name="Castelle C.J."/>
            <person name="Probst A.J."/>
            <person name="Thomas B.C."/>
            <person name="Singh A."/>
            <person name="Wilkins M.J."/>
            <person name="Karaoz U."/>
            <person name="Brodie E.L."/>
            <person name="Williams K.H."/>
            <person name="Hubbard S.S."/>
            <person name="Banfield J.F."/>
        </authorList>
    </citation>
    <scope>NUCLEOTIDE SEQUENCE [LARGE SCALE GENOMIC DNA]</scope>
</reference>
<keyword evidence="1" id="KW-0547">Nucleotide-binding</keyword>
<keyword evidence="3" id="KW-0143">Chaperone</keyword>
<dbReference type="SMART" id="SM01086">
    <property type="entry name" value="ClpB_D2-small"/>
    <property type="match status" value="1"/>
</dbReference>
<evidence type="ECO:0000256" key="4">
    <source>
        <dbReference type="SAM" id="Phobius"/>
    </source>
</evidence>
<evidence type="ECO:0000313" key="7">
    <source>
        <dbReference type="EMBL" id="OHA73802.1"/>
    </source>
</evidence>
<dbReference type="SMART" id="SM00382">
    <property type="entry name" value="AAA"/>
    <property type="match status" value="2"/>
</dbReference>
<evidence type="ECO:0000313" key="8">
    <source>
        <dbReference type="Proteomes" id="UP000176917"/>
    </source>
</evidence>
<feature type="transmembrane region" description="Helical" evidence="4">
    <location>
        <begin position="28"/>
        <end position="46"/>
    </location>
</feature>
<evidence type="ECO:0000256" key="1">
    <source>
        <dbReference type="ARBA" id="ARBA00022741"/>
    </source>
</evidence>
<protein>
    <recommendedName>
        <fullName evidence="9">Clp R domain-containing protein</fullName>
    </recommendedName>
</protein>
<feature type="transmembrane region" description="Helical" evidence="4">
    <location>
        <begin position="132"/>
        <end position="150"/>
    </location>
</feature>
<dbReference type="STRING" id="1802461.A3B24_01820"/>
<dbReference type="PANTHER" id="PTHR11638:SF175">
    <property type="entry name" value="ATP-DEPENDENT CLP PROTEASE, ATP-BINDING SUBUNIT CLPC"/>
    <property type="match status" value="1"/>
</dbReference>
<dbReference type="CDD" id="cd00009">
    <property type="entry name" value="AAA"/>
    <property type="match status" value="1"/>
</dbReference>
<evidence type="ECO:0000256" key="2">
    <source>
        <dbReference type="ARBA" id="ARBA00022840"/>
    </source>
</evidence>
<feature type="transmembrane region" description="Helical" evidence="4">
    <location>
        <begin position="67"/>
        <end position="89"/>
    </location>
</feature>
<dbReference type="PRINTS" id="PR00300">
    <property type="entry name" value="CLPPROTEASEA"/>
</dbReference>